<keyword evidence="3" id="KW-1185">Reference proteome</keyword>
<evidence type="ECO:0000256" key="1">
    <source>
        <dbReference type="SAM" id="MobiDB-lite"/>
    </source>
</evidence>
<dbReference type="InterPro" id="IPR011990">
    <property type="entry name" value="TPR-like_helical_dom_sf"/>
</dbReference>
<dbReference type="SMART" id="SM00671">
    <property type="entry name" value="SEL1"/>
    <property type="match status" value="4"/>
</dbReference>
<dbReference type="Gene3D" id="1.25.40.10">
    <property type="entry name" value="Tetratricopeptide repeat domain"/>
    <property type="match status" value="2"/>
</dbReference>
<feature type="region of interest" description="Disordered" evidence="1">
    <location>
        <begin position="1"/>
        <end position="22"/>
    </location>
</feature>
<dbReference type="InterPro" id="IPR050767">
    <property type="entry name" value="Sel1_AlgK"/>
</dbReference>
<sequence length="758" mass="82322">MRAGPLRGTAPHGAPVQHGDEDGFFDSLRRLGKLKKERLGGQPSDRALAEKAKVRPTTVGDWLRGNRFPQEFDPIRAVLREVQAEAYRRGLLDEETKALLDEGRLHEVYRAEAARRTRPVRDGVQRAQAHRVLTHDERLATLAALPDKPRPLGQWSPRRLGVHPAVPGRAATTPQQGFVLPAYVPRPHDAELRAHLVDVAAAGDTSLVVVLGASCSGKTRTAYEAVRAALSDWELIFPTGPDSLLAALTAGAVGPRTVLWLNEAQNFLYGPAGETSAAALLRRLDHPGPAVIVATLWPRYHQELTAYGTVGPHPHARSLLAQAHRTDIPAAFTDDDLDILRDLARSDASLALAQRTGAPAVTQILAAGPDLVHHYQHPTDPHGPYGQAVISAAIDARRLGVTDPIPLAMLEEAAVGYLTDAQRAAADPGSWFTHALAYARTKVKDVVAALEGIPHPVGMGTIPGVVRLADYLEEHGQAARRMLCPPAAFWTAAANHIRNASDLRALADAAHARWRLWHAALLYQKACDAGDNDALNSLAEIRERAGEHRAAERLYRQAFDAGDTSALTKLAAMREQAGDHQGAEQLYQQAAHAGDASARRRLGEIRGMARDREETERLVRQTVDSGSTSALTRLAVMRGQAGDYRAAERLYRQAAASGSRIALTGLASLRKRVGDLREAEQLYRQAASTGIVRALRELALMRETAGDYQEAERLARQAADAGDTFALTSLAETHAFEPRWQQVLRYGLEPDTSPPKAQ</sequence>
<reference evidence="2 3" key="1">
    <citation type="submission" date="2019-06" db="EMBL/GenBank/DDBJ databases">
        <title>Sequencing the genomes of 1000 actinobacteria strains.</title>
        <authorList>
            <person name="Klenk H.-P."/>
        </authorList>
    </citation>
    <scope>NUCLEOTIDE SEQUENCE [LARGE SCALE GENOMIC DNA]</scope>
    <source>
        <strain evidence="2 3">DSM 41649</strain>
    </source>
</reference>
<organism evidence="2 3">
    <name type="scientific">Kitasatospora atroaurantiaca</name>
    <dbReference type="NCBI Taxonomy" id="285545"/>
    <lineage>
        <taxon>Bacteria</taxon>
        <taxon>Bacillati</taxon>
        <taxon>Actinomycetota</taxon>
        <taxon>Actinomycetes</taxon>
        <taxon>Kitasatosporales</taxon>
        <taxon>Streptomycetaceae</taxon>
        <taxon>Kitasatospora</taxon>
    </lineage>
</organism>
<dbReference type="EMBL" id="VIVR01000001">
    <property type="protein sequence ID" value="TWE15825.1"/>
    <property type="molecule type" value="Genomic_DNA"/>
</dbReference>
<protein>
    <submittedName>
        <fullName evidence="2">TPR repeat protein</fullName>
    </submittedName>
</protein>
<dbReference type="InterPro" id="IPR019734">
    <property type="entry name" value="TPR_rpt"/>
</dbReference>
<dbReference type="Proteomes" id="UP000318416">
    <property type="component" value="Unassembled WGS sequence"/>
</dbReference>
<name>A0A561EJN0_9ACTN</name>
<accession>A0A561EJN0</accession>
<dbReference type="PANTHER" id="PTHR11102:SF160">
    <property type="entry name" value="ERAD-ASSOCIATED E3 UBIQUITIN-PROTEIN LIGASE COMPONENT HRD3"/>
    <property type="match status" value="1"/>
</dbReference>
<dbReference type="AlphaFoldDB" id="A0A561EJN0"/>
<dbReference type="PANTHER" id="PTHR11102">
    <property type="entry name" value="SEL-1-LIKE PROTEIN"/>
    <property type="match status" value="1"/>
</dbReference>
<gene>
    <name evidence="2" type="ORF">FB465_0768</name>
</gene>
<dbReference type="Pfam" id="PF13176">
    <property type="entry name" value="TPR_7"/>
    <property type="match status" value="1"/>
</dbReference>
<dbReference type="SUPFAM" id="SSF81901">
    <property type="entry name" value="HCP-like"/>
    <property type="match status" value="1"/>
</dbReference>
<dbReference type="SUPFAM" id="SSF48452">
    <property type="entry name" value="TPR-like"/>
    <property type="match status" value="1"/>
</dbReference>
<comment type="caution">
    <text evidence="2">The sequence shown here is derived from an EMBL/GenBank/DDBJ whole genome shotgun (WGS) entry which is preliminary data.</text>
</comment>
<proteinExistence type="predicted"/>
<evidence type="ECO:0000313" key="2">
    <source>
        <dbReference type="EMBL" id="TWE15825.1"/>
    </source>
</evidence>
<dbReference type="InterPro" id="IPR006597">
    <property type="entry name" value="Sel1-like"/>
</dbReference>
<dbReference type="SMART" id="SM00028">
    <property type="entry name" value="TPR"/>
    <property type="match status" value="3"/>
</dbReference>
<evidence type="ECO:0000313" key="3">
    <source>
        <dbReference type="Proteomes" id="UP000318416"/>
    </source>
</evidence>